<dbReference type="PANTHER" id="PTHR30346">
    <property type="entry name" value="TRANSCRIPTIONAL DUAL REGULATOR HCAR-RELATED"/>
    <property type="match status" value="1"/>
</dbReference>
<gene>
    <name evidence="6" type="primary">oxyR_4</name>
    <name evidence="6" type="ORF">ROA7023_04733</name>
</gene>
<keyword evidence="4" id="KW-0804">Transcription</keyword>
<dbReference type="EMBL" id="FWFZ01000114">
    <property type="protein sequence ID" value="SLN78079.1"/>
    <property type="molecule type" value="Genomic_DNA"/>
</dbReference>
<protein>
    <submittedName>
        <fullName evidence="6">Hydrogen peroxide-inducible genes activator</fullName>
    </submittedName>
</protein>
<accession>A0A1Y5U0M3</accession>
<dbReference type="InterPro" id="IPR005119">
    <property type="entry name" value="LysR_subst-bd"/>
</dbReference>
<keyword evidence="7" id="KW-1185">Reference proteome</keyword>
<dbReference type="GO" id="GO:0032993">
    <property type="term" value="C:protein-DNA complex"/>
    <property type="evidence" value="ECO:0007669"/>
    <property type="project" value="TreeGrafter"/>
</dbReference>
<dbReference type="SUPFAM" id="SSF46785">
    <property type="entry name" value="Winged helix' DNA-binding domain"/>
    <property type="match status" value="1"/>
</dbReference>
<dbReference type="Gene3D" id="3.40.190.290">
    <property type="match status" value="1"/>
</dbReference>
<evidence type="ECO:0000259" key="5">
    <source>
        <dbReference type="PROSITE" id="PS50931"/>
    </source>
</evidence>
<dbReference type="InterPro" id="IPR036390">
    <property type="entry name" value="WH_DNA-bd_sf"/>
</dbReference>
<dbReference type="InterPro" id="IPR036388">
    <property type="entry name" value="WH-like_DNA-bd_sf"/>
</dbReference>
<dbReference type="PROSITE" id="PS50931">
    <property type="entry name" value="HTH_LYSR"/>
    <property type="match status" value="1"/>
</dbReference>
<evidence type="ECO:0000313" key="7">
    <source>
        <dbReference type="Proteomes" id="UP000193900"/>
    </source>
</evidence>
<dbReference type="PRINTS" id="PR00039">
    <property type="entry name" value="HTHLYSR"/>
</dbReference>
<dbReference type="SUPFAM" id="SSF53850">
    <property type="entry name" value="Periplasmic binding protein-like II"/>
    <property type="match status" value="1"/>
</dbReference>
<dbReference type="OrthoDB" id="9815174at2"/>
<dbReference type="Pfam" id="PF03466">
    <property type="entry name" value="LysR_substrate"/>
    <property type="match status" value="1"/>
</dbReference>
<feature type="domain" description="HTH lysR-type" evidence="5">
    <location>
        <begin position="1"/>
        <end position="58"/>
    </location>
</feature>
<dbReference type="Gene3D" id="1.10.10.10">
    <property type="entry name" value="Winged helix-like DNA-binding domain superfamily/Winged helix DNA-binding domain"/>
    <property type="match status" value="1"/>
</dbReference>
<dbReference type="RefSeq" id="WP_159458655.1">
    <property type="nucleotide sequence ID" value="NZ_FWFZ01000114.1"/>
</dbReference>
<comment type="similarity">
    <text evidence="1">Belongs to the LysR transcriptional regulatory family.</text>
</comment>
<evidence type="ECO:0000256" key="2">
    <source>
        <dbReference type="ARBA" id="ARBA00023015"/>
    </source>
</evidence>
<dbReference type="GO" id="GO:0003700">
    <property type="term" value="F:DNA-binding transcription factor activity"/>
    <property type="evidence" value="ECO:0007669"/>
    <property type="project" value="InterPro"/>
</dbReference>
<sequence length="294" mass="33346">MDIRRIRYFVAFCETLNFSEAARQLGLSQPALSKAIRKLEDEIGGPLIRREGLKTHLTHLGRLMHEQLQKVDAITLQAELAAKRLVNGDMPQIQIAVMCTIGPSRFCAFLQQWRKKHPEVEIVLRNADRDKIGDMLLSGYVDCALVGAPLSNEPRFKYTELFKEDMVVAFSPEHRFSRLNTVDLEQIMQEPYLDRLNCEFRDTFMTESAQVGHEIQFAARSEREDWIQTLARGGLGVTILPIGSVIVEGLETRPIGAAALRRTVSLAAPFGREDTVHLRSLLSALRRFDWKSKA</sequence>
<dbReference type="InterPro" id="IPR000847">
    <property type="entry name" value="LysR_HTH_N"/>
</dbReference>
<dbReference type="PANTHER" id="PTHR30346:SF17">
    <property type="entry name" value="LYSR FAMILY TRANSCRIPTIONAL REGULATOR"/>
    <property type="match status" value="1"/>
</dbReference>
<keyword evidence="2" id="KW-0805">Transcription regulation</keyword>
<evidence type="ECO:0000256" key="4">
    <source>
        <dbReference type="ARBA" id="ARBA00023163"/>
    </source>
</evidence>
<dbReference type="Pfam" id="PF00126">
    <property type="entry name" value="HTH_1"/>
    <property type="match status" value="1"/>
</dbReference>
<evidence type="ECO:0000256" key="3">
    <source>
        <dbReference type="ARBA" id="ARBA00023125"/>
    </source>
</evidence>
<evidence type="ECO:0000256" key="1">
    <source>
        <dbReference type="ARBA" id="ARBA00009437"/>
    </source>
</evidence>
<dbReference type="Proteomes" id="UP000193900">
    <property type="component" value="Unassembled WGS sequence"/>
</dbReference>
<dbReference type="CDD" id="cd05466">
    <property type="entry name" value="PBP2_LTTR_substrate"/>
    <property type="match status" value="1"/>
</dbReference>
<organism evidence="6 7">
    <name type="scientific">Roseisalinus antarcticus</name>
    <dbReference type="NCBI Taxonomy" id="254357"/>
    <lineage>
        <taxon>Bacteria</taxon>
        <taxon>Pseudomonadati</taxon>
        <taxon>Pseudomonadota</taxon>
        <taxon>Alphaproteobacteria</taxon>
        <taxon>Rhodobacterales</taxon>
        <taxon>Roseobacteraceae</taxon>
        <taxon>Roseisalinus</taxon>
    </lineage>
</organism>
<dbReference type="GO" id="GO:0003677">
    <property type="term" value="F:DNA binding"/>
    <property type="evidence" value="ECO:0007669"/>
    <property type="project" value="UniProtKB-KW"/>
</dbReference>
<proteinExistence type="inferred from homology"/>
<reference evidence="6 7" key="1">
    <citation type="submission" date="2017-03" db="EMBL/GenBank/DDBJ databases">
        <authorList>
            <person name="Afonso C.L."/>
            <person name="Miller P.J."/>
            <person name="Scott M.A."/>
            <person name="Spackman E."/>
            <person name="Goraichik I."/>
            <person name="Dimitrov K.M."/>
            <person name="Suarez D.L."/>
            <person name="Swayne D.E."/>
        </authorList>
    </citation>
    <scope>NUCLEOTIDE SEQUENCE [LARGE SCALE GENOMIC DNA]</scope>
    <source>
        <strain evidence="6 7">CECT 7023</strain>
    </source>
</reference>
<keyword evidence="3" id="KW-0238">DNA-binding</keyword>
<evidence type="ECO:0000313" key="6">
    <source>
        <dbReference type="EMBL" id="SLN78079.1"/>
    </source>
</evidence>
<name>A0A1Y5U0M3_9RHOB</name>
<dbReference type="AlphaFoldDB" id="A0A1Y5U0M3"/>